<reference evidence="2 3" key="1">
    <citation type="submission" date="2016-10" db="EMBL/GenBank/DDBJ databases">
        <authorList>
            <person name="de Groot N.N."/>
        </authorList>
    </citation>
    <scope>NUCLEOTIDE SEQUENCE [LARGE SCALE GENOMIC DNA]</scope>
    <source>
        <strain evidence="2 3">SR12</strain>
    </source>
</reference>
<evidence type="ECO:0000313" key="2">
    <source>
        <dbReference type="EMBL" id="SEA38381.1"/>
    </source>
</evidence>
<proteinExistence type="predicted"/>
<dbReference type="GO" id="GO:0004853">
    <property type="term" value="F:uroporphyrinogen decarboxylase activity"/>
    <property type="evidence" value="ECO:0007669"/>
    <property type="project" value="InterPro"/>
</dbReference>
<evidence type="ECO:0000313" key="3">
    <source>
        <dbReference type="Proteomes" id="UP000199394"/>
    </source>
</evidence>
<protein>
    <submittedName>
        <fullName evidence="2">Uroporphyrinogen decarboxylase</fullName>
    </submittedName>
</protein>
<dbReference type="OrthoDB" id="9815759at2"/>
<feature type="domain" description="Uroporphyrinogen decarboxylase (URO-D)" evidence="1">
    <location>
        <begin position="163"/>
        <end position="375"/>
    </location>
</feature>
<dbReference type="RefSeq" id="WP_090306619.1">
    <property type="nucleotide sequence ID" value="NZ_FNRK01000009.1"/>
</dbReference>
<dbReference type="EMBL" id="FNRK01000009">
    <property type="protein sequence ID" value="SEA38381.1"/>
    <property type="molecule type" value="Genomic_DNA"/>
</dbReference>
<dbReference type="InterPro" id="IPR000257">
    <property type="entry name" value="Uroporphyrinogen_deCOase"/>
</dbReference>
<dbReference type="GO" id="GO:0006779">
    <property type="term" value="P:porphyrin-containing compound biosynthetic process"/>
    <property type="evidence" value="ECO:0007669"/>
    <property type="project" value="InterPro"/>
</dbReference>
<organism evidence="2 3">
    <name type="scientific">Eubacterium aggregans</name>
    <dbReference type="NCBI Taxonomy" id="81409"/>
    <lineage>
        <taxon>Bacteria</taxon>
        <taxon>Bacillati</taxon>
        <taxon>Bacillota</taxon>
        <taxon>Clostridia</taxon>
        <taxon>Eubacteriales</taxon>
        <taxon>Eubacteriaceae</taxon>
        <taxon>Eubacterium</taxon>
    </lineage>
</organism>
<dbReference type="STRING" id="81409.SAMN04515656_1098"/>
<evidence type="ECO:0000259" key="1">
    <source>
        <dbReference type="Pfam" id="PF01208"/>
    </source>
</evidence>
<dbReference type="PANTHER" id="PTHR47099">
    <property type="entry name" value="METHYLCOBAMIDE:COM METHYLTRANSFERASE MTBA"/>
    <property type="match status" value="1"/>
</dbReference>
<name>A0A1H4ARB1_9FIRM</name>
<sequence>MNRREIFEQTMQFKEVGKVLVDQGKQVTSIHKWCYPKIREAMGLPALPEDQIRILDRMSQCVVSDEDLLEAWGIDFRWIIPNWTNIREVDEKSYRNTFGSLFKTEDGDYYALTESPMKAYEEIEDALAEWEWPNPSDPYLVEGLREQAKALYENTDYIIGLDGIKGGVLQTCLELRGYEQFFMDIIIDPEGSHALLEKVTQLYMDMYTVYLNEVGEYGQILYLTDDLGAQNSMLMSLNHFREFVKPYEARLIKHIKSLAPHIRISFHTDGSVLPLIEDLIEIGVDILNPVQTSVDELKDTQALNAKYGDRIAFHGAMDVQNVLINSTPEEIEEEVKKRLKDLGTGGGFIISTCHNINRDIPPENLKRMFEAIHKYQNYPFSF</sequence>
<dbReference type="Pfam" id="PF01208">
    <property type="entry name" value="URO-D"/>
    <property type="match status" value="1"/>
</dbReference>
<dbReference type="PANTHER" id="PTHR47099:SF1">
    <property type="entry name" value="METHYLCOBAMIDE:COM METHYLTRANSFERASE MTBA"/>
    <property type="match status" value="1"/>
</dbReference>
<dbReference type="Proteomes" id="UP000199394">
    <property type="component" value="Unassembled WGS sequence"/>
</dbReference>
<gene>
    <name evidence="2" type="ORF">SAMN04515656_1098</name>
</gene>
<dbReference type="Gene3D" id="3.20.20.210">
    <property type="match status" value="1"/>
</dbReference>
<dbReference type="InterPro" id="IPR052024">
    <property type="entry name" value="Methanogen_methyltrans"/>
</dbReference>
<dbReference type="AlphaFoldDB" id="A0A1H4ARB1"/>
<keyword evidence="3" id="KW-1185">Reference proteome</keyword>
<dbReference type="SUPFAM" id="SSF51726">
    <property type="entry name" value="UROD/MetE-like"/>
    <property type="match status" value="1"/>
</dbReference>
<accession>A0A1H4ARB1</accession>
<dbReference type="InterPro" id="IPR038071">
    <property type="entry name" value="UROD/MetE-like_sf"/>
</dbReference>